<dbReference type="EMBL" id="CP000496">
    <property type="protein sequence ID" value="ABN64280.2"/>
    <property type="molecule type" value="Genomic_DNA"/>
</dbReference>
<dbReference type="GeneID" id="4836755"/>
<dbReference type="InParanoid" id="A3LN70"/>
<accession>A3LN70</accession>
<dbReference type="HOGENOM" id="CLU_1865870_0_0_1"/>
<name>A3LN70_PICST</name>
<evidence type="ECO:0000313" key="3">
    <source>
        <dbReference type="Proteomes" id="UP000002258"/>
    </source>
</evidence>
<proteinExistence type="predicted"/>
<evidence type="ECO:0000256" key="1">
    <source>
        <dbReference type="SAM" id="MobiDB-lite"/>
    </source>
</evidence>
<dbReference type="Proteomes" id="UP000002258">
    <property type="component" value="Chromosome 2"/>
</dbReference>
<feature type="compositionally biased region" description="Polar residues" evidence="1">
    <location>
        <begin position="1"/>
        <end position="12"/>
    </location>
</feature>
<evidence type="ECO:0000313" key="2">
    <source>
        <dbReference type="EMBL" id="ABN64280.2"/>
    </source>
</evidence>
<reference evidence="2 3" key="1">
    <citation type="journal article" date="2007" name="Nat. Biotechnol.">
        <title>Genome sequence of the lignocellulose-bioconverting and xylose-fermenting yeast Pichia stipitis.</title>
        <authorList>
            <person name="Jeffries T.W."/>
            <person name="Grigoriev I.V."/>
            <person name="Grimwood J."/>
            <person name="Laplaza J.M."/>
            <person name="Aerts A."/>
            <person name="Salamov A."/>
            <person name="Schmutz J."/>
            <person name="Lindquist E."/>
            <person name="Dehal P."/>
            <person name="Shapiro H."/>
            <person name="Jin Y.S."/>
            <person name="Passoth V."/>
            <person name="Richardson P.M."/>
        </authorList>
    </citation>
    <scope>NUCLEOTIDE SEQUENCE [LARGE SCALE GENOMIC DNA]</scope>
    <source>
        <strain evidence="3">ATCC 58785 / CBS 6054 / NBRC 10063 / NRRL Y-11545</strain>
    </source>
</reference>
<keyword evidence="3" id="KW-1185">Reference proteome</keyword>
<feature type="region of interest" description="Disordered" evidence="1">
    <location>
        <begin position="1"/>
        <end position="21"/>
    </location>
</feature>
<dbReference type="RefSeq" id="XP_001382309.2">
    <property type="nucleotide sequence ID" value="XM_001382272.1"/>
</dbReference>
<dbReference type="KEGG" id="pic:PICST_29486"/>
<sequence length="137" mass="15364">MSLSMRNPTTPHDSVADKQVYGSQNTEFSQQEWLQNLSDEDSSSYTPTYAQMAAQFSKRTSSQPIFKNLLLSNSEDLNVSNFLDSNSTLSEWNKTSQTRFPATFSITLHNTLKLLSKASKAKCMTNSPYLATNSTIF</sequence>
<gene>
    <name evidence="2" type="ORF">PICST_29486</name>
</gene>
<protein>
    <submittedName>
        <fullName evidence="2">Uncharacterized protein</fullName>
    </submittedName>
</protein>
<organism evidence="2 3">
    <name type="scientific">Scheffersomyces stipitis (strain ATCC 58785 / CBS 6054 / NBRC 10063 / NRRL Y-11545)</name>
    <name type="common">Yeast</name>
    <name type="synonym">Pichia stipitis</name>
    <dbReference type="NCBI Taxonomy" id="322104"/>
    <lineage>
        <taxon>Eukaryota</taxon>
        <taxon>Fungi</taxon>
        <taxon>Dikarya</taxon>
        <taxon>Ascomycota</taxon>
        <taxon>Saccharomycotina</taxon>
        <taxon>Pichiomycetes</taxon>
        <taxon>Debaryomycetaceae</taxon>
        <taxon>Scheffersomyces</taxon>
    </lineage>
</organism>
<dbReference type="AlphaFoldDB" id="A3LN70"/>